<dbReference type="AlphaFoldDB" id="S7MGD3"/>
<evidence type="ECO:0000256" key="6">
    <source>
        <dbReference type="ARBA" id="ARBA00038268"/>
    </source>
</evidence>
<accession>S7MGD3</accession>
<dbReference type="PANTHER" id="PTHR13285:SF20">
    <property type="entry name" value="PROTEIN-CYSTEINE N-PALMITOYLTRANSFERASE HHAT"/>
    <property type="match status" value="1"/>
</dbReference>
<comment type="subcellular location">
    <subcellularLocation>
        <location evidence="1">Endoplasmic reticulum membrane</location>
        <topology evidence="1">Multi-pass membrane protein</topology>
    </subcellularLocation>
</comment>
<evidence type="ECO:0000256" key="4">
    <source>
        <dbReference type="ARBA" id="ARBA00022989"/>
    </source>
</evidence>
<evidence type="ECO:0000256" key="2">
    <source>
        <dbReference type="ARBA" id="ARBA00022692"/>
    </source>
</evidence>
<keyword evidence="7" id="KW-0808">Transferase</keyword>
<protein>
    <submittedName>
        <fullName evidence="7">Protein-cysteine N-palmitoyltransferase HHAT</fullName>
    </submittedName>
</protein>
<evidence type="ECO:0000256" key="1">
    <source>
        <dbReference type="ARBA" id="ARBA00004477"/>
    </source>
</evidence>
<dbReference type="Proteomes" id="UP000052978">
    <property type="component" value="Unassembled WGS sequence"/>
</dbReference>
<organism evidence="7 8">
    <name type="scientific">Myotis brandtii</name>
    <name type="common">Brandt's bat</name>
    <dbReference type="NCBI Taxonomy" id="109478"/>
    <lineage>
        <taxon>Eukaryota</taxon>
        <taxon>Metazoa</taxon>
        <taxon>Chordata</taxon>
        <taxon>Craniata</taxon>
        <taxon>Vertebrata</taxon>
        <taxon>Euteleostomi</taxon>
        <taxon>Mammalia</taxon>
        <taxon>Eutheria</taxon>
        <taxon>Laurasiatheria</taxon>
        <taxon>Chiroptera</taxon>
        <taxon>Yangochiroptera</taxon>
        <taxon>Vespertilionidae</taxon>
        <taxon>Myotis</taxon>
    </lineage>
</organism>
<sequence>MAYVFYYPVFHNGPILSFPEFIGQMRQPEQCPLRLSLPVLARGLGRLFVCWCLAELMVHLMYMHAFYGSAPLLRAVSCWTLGNQGNHCPNERQELASEGSWTGGTRGSWANPFQKNLYLY</sequence>
<dbReference type="EMBL" id="KE161285">
    <property type="protein sequence ID" value="EPQ02891.1"/>
    <property type="molecule type" value="Genomic_DNA"/>
</dbReference>
<evidence type="ECO:0000313" key="8">
    <source>
        <dbReference type="Proteomes" id="UP000052978"/>
    </source>
</evidence>
<dbReference type="InterPro" id="IPR051085">
    <property type="entry name" value="MB_O-acyltransferase"/>
</dbReference>
<comment type="similarity">
    <text evidence="6">Belongs to the membrane-bound acyltransferase family. HHAT subfamily.</text>
</comment>
<keyword evidence="5" id="KW-0472">Membrane</keyword>
<dbReference type="Pfam" id="PF03062">
    <property type="entry name" value="MBOAT"/>
    <property type="match status" value="1"/>
</dbReference>
<dbReference type="GO" id="GO:0016409">
    <property type="term" value="F:palmitoyltransferase activity"/>
    <property type="evidence" value="ECO:0007669"/>
    <property type="project" value="TreeGrafter"/>
</dbReference>
<keyword evidence="8" id="KW-1185">Reference proteome</keyword>
<evidence type="ECO:0000256" key="3">
    <source>
        <dbReference type="ARBA" id="ARBA00022824"/>
    </source>
</evidence>
<reference evidence="7 8" key="1">
    <citation type="journal article" date="2013" name="Nat. Commun.">
        <title>Genome analysis reveals insights into physiology and longevity of the Brandt's bat Myotis brandtii.</title>
        <authorList>
            <person name="Seim I."/>
            <person name="Fang X."/>
            <person name="Xiong Z."/>
            <person name="Lobanov A.V."/>
            <person name="Huang Z."/>
            <person name="Ma S."/>
            <person name="Feng Y."/>
            <person name="Turanov A.A."/>
            <person name="Zhu Y."/>
            <person name="Lenz T.L."/>
            <person name="Gerashchenko M.V."/>
            <person name="Fan D."/>
            <person name="Hee Yim S."/>
            <person name="Yao X."/>
            <person name="Jordan D."/>
            <person name="Xiong Y."/>
            <person name="Ma Y."/>
            <person name="Lyapunov A.N."/>
            <person name="Chen G."/>
            <person name="Kulakova O.I."/>
            <person name="Sun Y."/>
            <person name="Lee S.G."/>
            <person name="Bronson R.T."/>
            <person name="Moskalev A.A."/>
            <person name="Sunyaev S.R."/>
            <person name="Zhang G."/>
            <person name="Krogh A."/>
            <person name="Wang J."/>
            <person name="Gladyshev V.N."/>
        </authorList>
    </citation>
    <scope>NUCLEOTIDE SEQUENCE [LARGE SCALE GENOMIC DNA]</scope>
</reference>
<proteinExistence type="inferred from homology"/>
<gene>
    <name evidence="7" type="ORF">D623_10012276</name>
</gene>
<keyword evidence="4" id="KW-1133">Transmembrane helix</keyword>
<dbReference type="PANTHER" id="PTHR13285">
    <property type="entry name" value="ACYLTRANSFERASE"/>
    <property type="match status" value="1"/>
</dbReference>
<name>S7MGD3_MYOBR</name>
<keyword evidence="2" id="KW-0812">Transmembrane</keyword>
<evidence type="ECO:0000313" key="7">
    <source>
        <dbReference type="EMBL" id="EPQ02891.1"/>
    </source>
</evidence>
<keyword evidence="3" id="KW-0256">Endoplasmic reticulum</keyword>
<evidence type="ECO:0000256" key="5">
    <source>
        <dbReference type="ARBA" id="ARBA00023136"/>
    </source>
</evidence>
<dbReference type="InterPro" id="IPR004299">
    <property type="entry name" value="MBOAT_fam"/>
</dbReference>
<dbReference type="GO" id="GO:0005789">
    <property type="term" value="C:endoplasmic reticulum membrane"/>
    <property type="evidence" value="ECO:0007669"/>
    <property type="project" value="UniProtKB-SubCell"/>
</dbReference>